<evidence type="ECO:0000256" key="2">
    <source>
        <dbReference type="ARBA" id="ARBA00005236"/>
    </source>
</evidence>
<evidence type="ECO:0000259" key="8">
    <source>
        <dbReference type="Pfam" id="PF02687"/>
    </source>
</evidence>
<dbReference type="Proteomes" id="UP000032232">
    <property type="component" value="Unassembled WGS sequence"/>
</dbReference>
<feature type="transmembrane region" description="Helical" evidence="7">
    <location>
        <begin position="356"/>
        <end position="380"/>
    </location>
</feature>
<keyword evidence="10" id="KW-1185">Reference proteome</keyword>
<dbReference type="Pfam" id="PF02687">
    <property type="entry name" value="FtsX"/>
    <property type="match status" value="2"/>
</dbReference>
<organism evidence="9 10">
    <name type="scientific">Jannaschia aquimarina</name>
    <dbReference type="NCBI Taxonomy" id="935700"/>
    <lineage>
        <taxon>Bacteria</taxon>
        <taxon>Pseudomonadati</taxon>
        <taxon>Pseudomonadota</taxon>
        <taxon>Alphaproteobacteria</taxon>
        <taxon>Rhodobacterales</taxon>
        <taxon>Roseobacteraceae</taxon>
        <taxon>Jannaschia</taxon>
    </lineage>
</organism>
<proteinExistence type="inferred from homology"/>
<dbReference type="PANTHER" id="PTHR30489:SF0">
    <property type="entry name" value="LIPOPROTEIN-RELEASING SYSTEM TRANSMEMBRANE PROTEIN LOLE"/>
    <property type="match status" value="1"/>
</dbReference>
<evidence type="ECO:0000256" key="7">
    <source>
        <dbReference type="SAM" id="Phobius"/>
    </source>
</evidence>
<dbReference type="InterPro" id="IPR051447">
    <property type="entry name" value="Lipoprotein-release_system"/>
</dbReference>
<accession>A0A0D1EBU4</accession>
<feature type="transmembrane region" description="Helical" evidence="7">
    <location>
        <begin position="659"/>
        <end position="680"/>
    </location>
</feature>
<keyword evidence="6 7" id="KW-0472">Membrane</keyword>
<dbReference type="AlphaFoldDB" id="A0A0D1EBU4"/>
<keyword evidence="3" id="KW-1003">Cell membrane</keyword>
<feature type="transmembrane region" description="Helical" evidence="7">
    <location>
        <begin position="276"/>
        <end position="294"/>
    </location>
</feature>
<dbReference type="EMBL" id="JYFE01000080">
    <property type="protein sequence ID" value="KIT14326.1"/>
    <property type="molecule type" value="Genomic_DNA"/>
</dbReference>
<name>A0A0D1EBU4_9RHOB</name>
<dbReference type="InterPro" id="IPR003838">
    <property type="entry name" value="ABC3_permease_C"/>
</dbReference>
<dbReference type="PROSITE" id="PS51257">
    <property type="entry name" value="PROKAR_LIPOPROTEIN"/>
    <property type="match status" value="1"/>
</dbReference>
<protein>
    <submittedName>
        <fullName evidence="9">FtsX-like permease family protein</fullName>
    </submittedName>
</protein>
<feature type="transmembrane region" description="Helical" evidence="7">
    <location>
        <begin position="314"/>
        <end position="335"/>
    </location>
</feature>
<dbReference type="PATRIC" id="fig|935700.4.peg.4038"/>
<feature type="transmembrane region" description="Helical" evidence="7">
    <location>
        <begin position="692"/>
        <end position="718"/>
    </location>
</feature>
<keyword evidence="4 7" id="KW-0812">Transmembrane</keyword>
<feature type="domain" description="ABC3 transporter permease C-terminal" evidence="8">
    <location>
        <begin position="663"/>
        <end position="775"/>
    </location>
</feature>
<evidence type="ECO:0000256" key="1">
    <source>
        <dbReference type="ARBA" id="ARBA00004651"/>
    </source>
</evidence>
<dbReference type="STRING" id="935700.jaqu_39160"/>
<comment type="subcellular location">
    <subcellularLocation>
        <location evidence="1">Cell membrane</location>
        <topology evidence="1">Multi-pass membrane protein</topology>
    </subcellularLocation>
</comment>
<feature type="transmembrane region" description="Helical" evidence="7">
    <location>
        <begin position="753"/>
        <end position="772"/>
    </location>
</feature>
<evidence type="ECO:0000313" key="10">
    <source>
        <dbReference type="Proteomes" id="UP000032232"/>
    </source>
</evidence>
<evidence type="ECO:0000313" key="9">
    <source>
        <dbReference type="EMBL" id="KIT14326.1"/>
    </source>
</evidence>
<keyword evidence="5 7" id="KW-1133">Transmembrane helix</keyword>
<comment type="caution">
    <text evidence="9">The sequence shown here is derived from an EMBL/GenBank/DDBJ whole genome shotgun (WGS) entry which is preliminary data.</text>
</comment>
<dbReference type="PANTHER" id="PTHR30489">
    <property type="entry name" value="LIPOPROTEIN-RELEASING SYSTEM TRANSMEMBRANE PROTEIN LOLE"/>
    <property type="match status" value="1"/>
</dbReference>
<dbReference type="RefSeq" id="WP_043920663.1">
    <property type="nucleotide sequence ID" value="NZ_FZPF01000003.1"/>
</dbReference>
<comment type="similarity">
    <text evidence="2">Belongs to the ABC-4 integral membrane protein family. LolC/E subfamily.</text>
</comment>
<dbReference type="GO" id="GO:0044874">
    <property type="term" value="P:lipoprotein localization to outer membrane"/>
    <property type="evidence" value="ECO:0007669"/>
    <property type="project" value="TreeGrafter"/>
</dbReference>
<evidence type="ECO:0000256" key="4">
    <source>
        <dbReference type="ARBA" id="ARBA00022692"/>
    </source>
</evidence>
<sequence length="789" mass="85448">MIQWRAIDLKLLRDLRRLWAQTLAIALVLGCGVAVLLMSLGMSDALDRSRTAYYERNAFADIFARATRAPRLLLEEVSDIPGIRSVEARVSRFVILDLPGRTRPATVQIVSIPEHRAPRLNVPVLQSGRWPDPGVWDEVVVNAPFAEAHGYRPGDRFAANLGGTRRDLRIVGTALSPEFIYTVAPGALMPDPSSHGVIWMTDRAMEGAFDMTGAFDDLVLALDRNADPLAVIDAVDTLLDPHGGRGAHDRDDQISHAFLEAQIDELRVMAMILPPVFLLVTVFLVNMVIGRIVALERAEIGLLKAVGYSDRAVLLHYLTLAALVALCGIVVGWAAGTWLARWTSAMYARFYDFPELLFGLSWTSYALGALTGLVSAALGASRAALSAARLPPAVAMAPAPPPRFRRTWLDRLLAVVRLPQTDLMILRAISRWPVRSGTAVLGYALATAVLVAPSFFQDALDGIIDLSFNQANRQDAILLFPNDVQRSAVESVRRLPGVLQAEPQIFASVALSRGPYTVDTTLTGMEADADLARVVQDGAAVVLPESGITIDARTANKLSARLGDRILVEVKDRDDDPVPMPITGIVPQILGTGAYMSADAFDAMLRRGPRTSLVNVTLRADREPAFHEAVKMAPSLGGAILLSDNRRSFQDTIAANMNAMALIYIGLGAAIAIGVAYNGARIQLSERARELASLRILGFGAGEVSWILIGETMLLAVLAQPLGWWIGHAVAELMADRFSSDLYNLPLVLTPSTYARASLIALAASLAAVLIVRRRVDDLDLVAVMKTRE</sequence>
<reference evidence="9 10" key="1">
    <citation type="submission" date="2015-02" db="EMBL/GenBank/DDBJ databases">
        <title>Genome Sequence of Jannaschia aquimarina DSM28248, a member of the Roseobacter clade.</title>
        <authorList>
            <person name="Voget S."/>
            <person name="Daniel R."/>
        </authorList>
    </citation>
    <scope>NUCLEOTIDE SEQUENCE [LARGE SCALE GENOMIC DNA]</scope>
    <source>
        <strain evidence="9 10">GSW-M26</strain>
    </source>
</reference>
<feature type="transmembrane region" description="Helical" evidence="7">
    <location>
        <begin position="18"/>
        <end position="40"/>
    </location>
</feature>
<feature type="domain" description="ABC3 transporter permease C-terminal" evidence="8">
    <location>
        <begin position="275"/>
        <end position="390"/>
    </location>
</feature>
<evidence type="ECO:0000256" key="5">
    <source>
        <dbReference type="ARBA" id="ARBA00022989"/>
    </source>
</evidence>
<dbReference type="GO" id="GO:0098797">
    <property type="term" value="C:plasma membrane protein complex"/>
    <property type="evidence" value="ECO:0007669"/>
    <property type="project" value="TreeGrafter"/>
</dbReference>
<gene>
    <name evidence="9" type="ORF">jaqu_39160</name>
</gene>
<evidence type="ECO:0000256" key="3">
    <source>
        <dbReference type="ARBA" id="ARBA00022475"/>
    </source>
</evidence>
<evidence type="ECO:0000256" key="6">
    <source>
        <dbReference type="ARBA" id="ARBA00023136"/>
    </source>
</evidence>